<dbReference type="PROSITE" id="PS51833">
    <property type="entry name" value="HDOD"/>
    <property type="match status" value="1"/>
</dbReference>
<keyword evidence="3" id="KW-1185">Reference proteome</keyword>
<protein>
    <recommendedName>
        <fullName evidence="1">HDOD domain-containing protein</fullName>
    </recommendedName>
</protein>
<reference evidence="2 3" key="1">
    <citation type="submission" date="2017-11" db="EMBL/GenBank/DDBJ databases">
        <title>Draft genome sequence of environmental isolate Aeromonas cavernicola sp. nov. MDC 2508.</title>
        <authorList>
            <person name="Colston S.M."/>
            <person name="Navarro A."/>
            <person name="Martinez-Murcia A.J."/>
            <person name="Graf J."/>
        </authorList>
    </citation>
    <scope>NUCLEOTIDE SEQUENCE [LARGE SCALE GENOMIC DNA]</scope>
    <source>
        <strain evidence="2 3">MDC 2508</strain>
    </source>
</reference>
<dbReference type="SUPFAM" id="SSF109604">
    <property type="entry name" value="HD-domain/PDEase-like"/>
    <property type="match status" value="1"/>
</dbReference>
<evidence type="ECO:0000259" key="1">
    <source>
        <dbReference type="PROSITE" id="PS51833"/>
    </source>
</evidence>
<dbReference type="RefSeq" id="WP_100292397.1">
    <property type="nucleotide sequence ID" value="NZ_PGGC01000005.1"/>
</dbReference>
<dbReference type="Gene3D" id="1.10.3210.10">
    <property type="entry name" value="Hypothetical protein af1432"/>
    <property type="match status" value="1"/>
</dbReference>
<dbReference type="AlphaFoldDB" id="A0A2H9U971"/>
<dbReference type="OrthoDB" id="9770715at2"/>
<gene>
    <name evidence="2" type="ORF">CUC53_00795</name>
</gene>
<name>A0A2H9U971_9GAMM</name>
<sequence length="284" mass="31288">MESALAMSSMDHLFDHIKQLPTIPKLLHELVKSFNDENSRIDEMAAKIAMDQVISVKVLRIANSAALRRGDNNITSIEQAVLRLGIDRLRSLVIVCGIIKTFNPSPSFDKNKFWSDTFLVATIAKALAQETQTLDPETAFTAALIHNIGELLIQSSLPKEAELINLAIQNGASRVDAQREMLGFDYAQIGAELARRWNLSNSFVDAIDQQLDPLSYQPVSQEAVLIRLAVFISFAWNAGVPTQAIITRFPQQLADQLGLDPAVIDGQLDALHEEGNALTTLLTD</sequence>
<feature type="domain" description="HDOD" evidence="1">
    <location>
        <begin position="20"/>
        <end position="213"/>
    </location>
</feature>
<evidence type="ECO:0000313" key="3">
    <source>
        <dbReference type="Proteomes" id="UP000235861"/>
    </source>
</evidence>
<dbReference type="InterPro" id="IPR052340">
    <property type="entry name" value="RNase_Y/CdgJ"/>
</dbReference>
<comment type="caution">
    <text evidence="2">The sequence shown here is derived from an EMBL/GenBank/DDBJ whole genome shotgun (WGS) entry which is preliminary data.</text>
</comment>
<proteinExistence type="predicted"/>
<dbReference type="EMBL" id="PGGC01000005">
    <property type="protein sequence ID" value="PJG60576.1"/>
    <property type="molecule type" value="Genomic_DNA"/>
</dbReference>
<dbReference type="Proteomes" id="UP000235861">
    <property type="component" value="Unassembled WGS sequence"/>
</dbReference>
<dbReference type="PANTHER" id="PTHR33525">
    <property type="match status" value="1"/>
</dbReference>
<dbReference type="Pfam" id="PF08668">
    <property type="entry name" value="HDOD"/>
    <property type="match status" value="1"/>
</dbReference>
<dbReference type="PANTHER" id="PTHR33525:SF6">
    <property type="entry name" value="HDOD DOMAIN-CONTAINING PROTEIN"/>
    <property type="match status" value="1"/>
</dbReference>
<accession>A0A2H9U971</accession>
<organism evidence="2 3">
    <name type="scientific">Aeromonas cavernicola</name>
    <dbReference type="NCBI Taxonomy" id="1006623"/>
    <lineage>
        <taxon>Bacteria</taxon>
        <taxon>Pseudomonadati</taxon>
        <taxon>Pseudomonadota</taxon>
        <taxon>Gammaproteobacteria</taxon>
        <taxon>Aeromonadales</taxon>
        <taxon>Aeromonadaceae</taxon>
        <taxon>Aeromonas</taxon>
    </lineage>
</organism>
<evidence type="ECO:0000313" key="2">
    <source>
        <dbReference type="EMBL" id="PJG60576.1"/>
    </source>
</evidence>
<dbReference type="InterPro" id="IPR013976">
    <property type="entry name" value="HDOD"/>
</dbReference>